<dbReference type="Pfam" id="PF13561">
    <property type="entry name" value="adh_short_C2"/>
    <property type="match status" value="1"/>
</dbReference>
<evidence type="ECO:0000313" key="1">
    <source>
        <dbReference type="EMBL" id="PIP16314.1"/>
    </source>
</evidence>
<proteinExistence type="predicted"/>
<name>A0A2G9YAR6_9BACT</name>
<sequence length="91" mass="9848">GVRVNMVAPDAVFADGVRKSGLWQTIGPDRMKARGLDEKGLEEYYRSRNLLKAQITAEHVANAVLFFVSHQTPTTGATIPVDGGLPDATPR</sequence>
<organism evidence="1 2">
    <name type="scientific">bacterium (Candidatus Ratteibacteria) CG23_combo_of_CG06-09_8_20_14_all_48_7</name>
    <dbReference type="NCBI Taxonomy" id="2014292"/>
    <lineage>
        <taxon>Bacteria</taxon>
        <taxon>Candidatus Ratteibacteria</taxon>
    </lineage>
</organism>
<dbReference type="SUPFAM" id="SSF51735">
    <property type="entry name" value="NAD(P)-binding Rossmann-fold domains"/>
    <property type="match status" value="1"/>
</dbReference>
<dbReference type="Proteomes" id="UP000230392">
    <property type="component" value="Unassembled WGS sequence"/>
</dbReference>
<accession>A0A2G9YAR6</accession>
<dbReference type="AlphaFoldDB" id="A0A2G9YAR6"/>
<protein>
    <submittedName>
        <fullName evidence="1">Bifunctional aldolase/short-chain dehydrogenase</fullName>
    </submittedName>
</protein>
<dbReference type="EMBL" id="PCRF01000145">
    <property type="protein sequence ID" value="PIP16314.1"/>
    <property type="molecule type" value="Genomic_DNA"/>
</dbReference>
<evidence type="ECO:0000313" key="2">
    <source>
        <dbReference type="Proteomes" id="UP000230392"/>
    </source>
</evidence>
<comment type="caution">
    <text evidence="1">The sequence shown here is derived from an EMBL/GenBank/DDBJ whole genome shotgun (WGS) entry which is preliminary data.</text>
</comment>
<dbReference type="InterPro" id="IPR036291">
    <property type="entry name" value="NAD(P)-bd_dom_sf"/>
</dbReference>
<gene>
    <name evidence="1" type="ORF">COX46_03000</name>
</gene>
<feature type="non-terminal residue" evidence="1">
    <location>
        <position position="1"/>
    </location>
</feature>
<dbReference type="InterPro" id="IPR002347">
    <property type="entry name" value="SDR_fam"/>
</dbReference>
<dbReference type="Gene3D" id="3.40.50.720">
    <property type="entry name" value="NAD(P)-binding Rossmann-like Domain"/>
    <property type="match status" value="1"/>
</dbReference>
<reference evidence="1 2" key="1">
    <citation type="submission" date="2017-09" db="EMBL/GenBank/DDBJ databases">
        <title>Depth-based differentiation of microbial function through sediment-hosted aquifers and enrichment of novel symbionts in the deep terrestrial subsurface.</title>
        <authorList>
            <person name="Probst A.J."/>
            <person name="Ladd B."/>
            <person name="Jarett J.K."/>
            <person name="Geller-Mcgrath D.E."/>
            <person name="Sieber C.M."/>
            <person name="Emerson J.B."/>
            <person name="Anantharaman K."/>
            <person name="Thomas B.C."/>
            <person name="Malmstrom R."/>
            <person name="Stieglmeier M."/>
            <person name="Klingl A."/>
            <person name="Woyke T."/>
            <person name="Ryan C.M."/>
            <person name="Banfield J.F."/>
        </authorList>
    </citation>
    <scope>NUCLEOTIDE SEQUENCE [LARGE SCALE GENOMIC DNA]</scope>
    <source>
        <strain evidence="1">CG23_combo_of_CG06-09_8_20_14_all_48_7</strain>
    </source>
</reference>